<evidence type="ECO:0000313" key="2">
    <source>
        <dbReference type="EMBL" id="WUR03971.1"/>
    </source>
</evidence>
<reference evidence="2" key="1">
    <citation type="journal article" date="2024" name="BMC Genomics">
        <title>Functional annotation of a divergent genome using sequence and structure-based similarity.</title>
        <authorList>
            <person name="Svedberg D."/>
            <person name="Winiger R.R."/>
            <person name="Berg A."/>
            <person name="Sharma H."/>
            <person name="Tellgren-Roth C."/>
            <person name="Debrunner-Vossbrinck B.A."/>
            <person name="Vossbrinck C.R."/>
            <person name="Barandun J."/>
        </authorList>
    </citation>
    <scope>NUCLEOTIDE SEQUENCE</scope>
    <source>
        <strain evidence="2">Illinois isolate</strain>
    </source>
</reference>
<keyword evidence="3" id="KW-1185">Reference proteome</keyword>
<dbReference type="AlphaFoldDB" id="A0AAX4JDC6"/>
<feature type="signal peptide" evidence="1">
    <location>
        <begin position="1"/>
        <end position="18"/>
    </location>
</feature>
<dbReference type="EMBL" id="CP142732">
    <property type="protein sequence ID" value="WUR03971.1"/>
    <property type="molecule type" value="Genomic_DNA"/>
</dbReference>
<accession>A0AAX4JDC6</accession>
<evidence type="ECO:0000256" key="1">
    <source>
        <dbReference type="SAM" id="SignalP"/>
    </source>
</evidence>
<dbReference type="GeneID" id="90541796"/>
<keyword evidence="1" id="KW-0732">Signal</keyword>
<feature type="chain" id="PRO_5043421828" evidence="1">
    <location>
        <begin position="19"/>
        <end position="190"/>
    </location>
</feature>
<evidence type="ECO:0000313" key="3">
    <source>
        <dbReference type="Proteomes" id="UP001334084"/>
    </source>
</evidence>
<protein>
    <submittedName>
        <fullName evidence="2">Uncharacterized protein</fullName>
    </submittedName>
</protein>
<dbReference type="KEGG" id="vnx:VNE69_07040"/>
<name>A0AAX4JDC6_9MICR</name>
<sequence>MNLLTLFFLTFIIGSKPGEENRKSKKNVCNLQNTNKPTKQLDDINENVDFKSQKMLVNHVTSKHLSAISSYFITHKLHKEEYIGLLNDIAEKIMHDKIYNAQSFLNISEKNMRKKELTELIEKFAILHDKKFYLNKEEIINPYKSEVKYTFITETFTCNYKLYEWFMDTLDIDEIFLVTYNKNEIQVELL</sequence>
<organism evidence="2 3">
    <name type="scientific">Vairimorpha necatrix</name>
    <dbReference type="NCBI Taxonomy" id="6039"/>
    <lineage>
        <taxon>Eukaryota</taxon>
        <taxon>Fungi</taxon>
        <taxon>Fungi incertae sedis</taxon>
        <taxon>Microsporidia</taxon>
        <taxon>Nosematidae</taxon>
        <taxon>Vairimorpha</taxon>
    </lineage>
</organism>
<gene>
    <name evidence="2" type="ORF">VNE69_07040</name>
</gene>
<dbReference type="Proteomes" id="UP001334084">
    <property type="component" value="Chromosome 7"/>
</dbReference>
<dbReference type="RefSeq" id="XP_065330116.1">
    <property type="nucleotide sequence ID" value="XM_065474044.1"/>
</dbReference>
<proteinExistence type="predicted"/>